<dbReference type="Gene3D" id="1.10.8.380">
    <property type="entry name" value="Uncharacterised protein PF01937, DUF89, domain 1"/>
    <property type="match status" value="1"/>
</dbReference>
<dbReference type="PIRSF" id="PIRSF006593">
    <property type="entry name" value="UCP006593"/>
    <property type="match status" value="1"/>
</dbReference>
<dbReference type="STRING" id="429009.Adeg_0546"/>
<dbReference type="Pfam" id="PF01937">
    <property type="entry name" value="ARMT1-like_dom"/>
    <property type="match status" value="1"/>
</dbReference>
<dbReference type="SUPFAM" id="SSF111321">
    <property type="entry name" value="AF1104-like"/>
    <property type="match status" value="1"/>
</dbReference>
<proteinExistence type="predicted"/>
<dbReference type="eggNOG" id="COG1578">
    <property type="taxonomic scope" value="Bacteria"/>
</dbReference>
<dbReference type="InterPro" id="IPR036075">
    <property type="entry name" value="ARMT-1-like_metal-bd_sf"/>
</dbReference>
<dbReference type="Gene3D" id="3.40.50.10880">
    <property type="entry name" value="Uncharacterised protein PF01937, DUF89, domain 3"/>
    <property type="match status" value="1"/>
</dbReference>
<organism evidence="2 3">
    <name type="scientific">Ammonifex degensii (strain DSM 10501 / KC4)</name>
    <dbReference type="NCBI Taxonomy" id="429009"/>
    <lineage>
        <taxon>Bacteria</taxon>
        <taxon>Bacillati</taxon>
        <taxon>Bacillota</taxon>
        <taxon>Clostridia</taxon>
        <taxon>Thermoanaerobacterales</taxon>
        <taxon>Thermoanaerobacteraceae</taxon>
        <taxon>Ammonifex</taxon>
    </lineage>
</organism>
<accession>C9RBR7</accession>
<name>C9RBR7_AMMDK</name>
<gene>
    <name evidence="2" type="ordered locus">Adeg_0546</name>
</gene>
<evidence type="ECO:0000259" key="1">
    <source>
        <dbReference type="Pfam" id="PF01937"/>
    </source>
</evidence>
<dbReference type="EMBL" id="CP001785">
    <property type="protein sequence ID" value="ACX51694.1"/>
    <property type="molecule type" value="Genomic_DNA"/>
</dbReference>
<evidence type="ECO:0000313" key="3">
    <source>
        <dbReference type="Proteomes" id="UP000002620"/>
    </source>
</evidence>
<feature type="domain" description="Damage-control phosphatase ARMT1-like metal-binding" evidence="1">
    <location>
        <begin position="4"/>
        <end position="273"/>
    </location>
</feature>
<keyword evidence="3" id="KW-1185">Reference proteome</keyword>
<sequence length="280" mass="31494">MRAQEECYECLKRLVETAAQLAAPEGELREKARAEGKAVLQAEFSLDKVPTTIATLTQRVIKEVTGNPDPFRPVKEQEMAMAQELFSRLRLESNQPASLFRLAVLGNSLDFFRDLEVVRAELERPVHFVIDETEVFLERLKKARLLLYLADNAGEAYFDLPLFRYLAARVEEAYYVVKEKPIQNDLTLADLERKSLVEAFERVVTTGTDSPGLDLEAVSGDFLELFHRADLILAKGMGNYETLSERADPRVFHLLKAKCGPVARSWGVEVGSSIAAFGRV</sequence>
<dbReference type="KEGG" id="adg:Adeg_0546"/>
<dbReference type="Proteomes" id="UP000002620">
    <property type="component" value="Chromosome"/>
</dbReference>
<dbReference type="Gene3D" id="1.10.285.20">
    <property type="entry name" value="Uncharacterised protein PF01937, DUF89, domain 2"/>
    <property type="match status" value="1"/>
</dbReference>
<dbReference type="InterPro" id="IPR014444">
    <property type="entry name" value="PH1575-like"/>
</dbReference>
<dbReference type="InterPro" id="IPR002791">
    <property type="entry name" value="ARMT1-like_metal-bd"/>
</dbReference>
<dbReference type="AlphaFoldDB" id="C9RBR7"/>
<protein>
    <recommendedName>
        <fullName evidence="1">Damage-control phosphatase ARMT1-like metal-binding domain-containing protein</fullName>
    </recommendedName>
</protein>
<evidence type="ECO:0000313" key="2">
    <source>
        <dbReference type="EMBL" id="ACX51694.1"/>
    </source>
</evidence>
<reference evidence="2 3" key="1">
    <citation type="submission" date="2009-10" db="EMBL/GenBank/DDBJ databases">
        <title>Complete sequence of chromosome of Ammonifex degensii KC4.</title>
        <authorList>
            <consortium name="US DOE Joint Genome Institute"/>
            <person name="Kerfeld C."/>
            <person name="Goodner B."/>
            <person name="Huber H."/>
            <person name="Stetter K."/>
            <person name="Lucas S."/>
            <person name="Copeland A."/>
            <person name="Lapidus A."/>
            <person name="Glavina del Rio T."/>
            <person name="Dalin E."/>
            <person name="Tice H."/>
            <person name="Bruce D."/>
            <person name="Goodwin L."/>
            <person name="Pitluck S."/>
            <person name="Saunders E."/>
            <person name="Brettin T."/>
            <person name="Detter J.C."/>
            <person name="Han C."/>
            <person name="Larimer F."/>
            <person name="Land M."/>
            <person name="Hauser L."/>
            <person name="Kyrpides N."/>
            <person name="Ovchinnikova G."/>
            <person name="Richardson P."/>
        </authorList>
    </citation>
    <scope>NUCLEOTIDE SEQUENCE [LARGE SCALE GENOMIC DNA]</scope>
    <source>
        <strain evidence="3">DSM 10501 / KC4</strain>
    </source>
</reference>
<dbReference type="HOGENOM" id="CLU_071520_1_0_9"/>
<dbReference type="RefSeq" id="WP_015738572.1">
    <property type="nucleotide sequence ID" value="NC_013385.1"/>
</dbReference>